<sequence length="484" mass="57287">MAKLKNIIKQLSNRDFQAIHDSLLESNADKSAYLIKAMRERQLSDTKIMQELDVNTNAYYTLRSRLNQKIEEYLIQQMESPRTDILKKVANINEIIFTKKKAIAIATLKKLEKELLDYDLSNELTIIYKSLKKLHLNSPDYFNYSQLYNRHVAYMLAVDKAEDLLAEYFKKYGQFALSGDDTDKLGLTLLLRETYNVSVLYESHRLYVYYSCMAIFHRLFVDHQDSMDDDLEPIEDILDNVQKIFSQYQMDSIYYHLNLVFEFLKLEYYNHYKVYRKAEKYYEEVNDAASNLLTSYTLYTYPAQFLVTKMQRHIRMNTTREIYEENEGLFHDFEIDKLDGPTYVTYAMYRALSCYYVNKYDEAAKWINNLLNDVSLKKLPHMQLEIKIILALQYCLVNDFDLFNQLINSIQRQIRLQGKDSCEHILLLSKIMKVSISDIKKNKAEKIRGMIAKIKTVETNYFSPTLMLKLDEEFVERLVSRASS</sequence>
<accession>A0ABW9RHF8</accession>
<name>A0ABW9RHF8_9BACT</name>
<gene>
    <name evidence="1" type="ORF">E1163_00845</name>
</gene>
<dbReference type="RefSeq" id="WP_185155903.1">
    <property type="nucleotide sequence ID" value="NZ_BAAAFL010000029.1"/>
</dbReference>
<evidence type="ECO:0000313" key="1">
    <source>
        <dbReference type="EMBL" id="MTI23489.1"/>
    </source>
</evidence>
<dbReference type="Proteomes" id="UP000798808">
    <property type="component" value="Unassembled WGS sequence"/>
</dbReference>
<comment type="caution">
    <text evidence="1">The sequence shown here is derived from an EMBL/GenBank/DDBJ whole genome shotgun (WGS) entry which is preliminary data.</text>
</comment>
<evidence type="ECO:0000313" key="2">
    <source>
        <dbReference type="Proteomes" id="UP000798808"/>
    </source>
</evidence>
<reference evidence="1 2" key="1">
    <citation type="submission" date="2019-02" db="EMBL/GenBank/DDBJ databases">
        <authorList>
            <person name="Goldberg S.R."/>
            <person name="Haltli B.A."/>
            <person name="Correa H."/>
            <person name="Russell K.G."/>
        </authorList>
    </citation>
    <scope>NUCLEOTIDE SEQUENCE [LARGE SCALE GENOMIC DNA]</scope>
    <source>
        <strain evidence="1 2">JCM 16186</strain>
    </source>
</reference>
<organism evidence="1 2">
    <name type="scientific">Fulvivirga kasyanovii</name>
    <dbReference type="NCBI Taxonomy" id="396812"/>
    <lineage>
        <taxon>Bacteria</taxon>
        <taxon>Pseudomonadati</taxon>
        <taxon>Bacteroidota</taxon>
        <taxon>Cytophagia</taxon>
        <taxon>Cytophagales</taxon>
        <taxon>Fulvivirgaceae</taxon>
        <taxon>Fulvivirga</taxon>
    </lineage>
</organism>
<dbReference type="EMBL" id="SMLW01000203">
    <property type="protein sequence ID" value="MTI23489.1"/>
    <property type="molecule type" value="Genomic_DNA"/>
</dbReference>
<keyword evidence="2" id="KW-1185">Reference proteome</keyword>
<proteinExistence type="predicted"/>
<protein>
    <submittedName>
        <fullName evidence="1">Uncharacterized protein</fullName>
    </submittedName>
</protein>